<dbReference type="CDD" id="cd00093">
    <property type="entry name" value="HTH_XRE"/>
    <property type="match status" value="1"/>
</dbReference>
<dbReference type="AlphaFoldDB" id="A0A9X2WR77"/>
<dbReference type="SMART" id="SM00530">
    <property type="entry name" value="HTH_XRE"/>
    <property type="match status" value="1"/>
</dbReference>
<dbReference type="GO" id="GO:0003677">
    <property type="term" value="F:DNA binding"/>
    <property type="evidence" value="ECO:0007669"/>
    <property type="project" value="InterPro"/>
</dbReference>
<name>A0A9X2WR77_9GAMM</name>
<dbReference type="PROSITE" id="PS50943">
    <property type="entry name" value="HTH_CROC1"/>
    <property type="match status" value="1"/>
</dbReference>
<comment type="caution">
    <text evidence="2">The sequence shown here is derived from an EMBL/GenBank/DDBJ whole genome shotgun (WGS) entry which is preliminary data.</text>
</comment>
<dbReference type="RefSeq" id="WP_261299920.1">
    <property type="nucleotide sequence ID" value="NZ_JAMTCD010000037.1"/>
</dbReference>
<proteinExistence type="predicted"/>
<dbReference type="EMBL" id="JAMTCD010000037">
    <property type="protein sequence ID" value="MCT7943602.1"/>
    <property type="molecule type" value="Genomic_DNA"/>
</dbReference>
<dbReference type="InterPro" id="IPR001387">
    <property type="entry name" value="Cro/C1-type_HTH"/>
</dbReference>
<feature type="domain" description="HTH cro/C1-type" evidence="1">
    <location>
        <begin position="36"/>
        <end position="92"/>
    </location>
</feature>
<keyword evidence="3" id="KW-1185">Reference proteome</keyword>
<evidence type="ECO:0000259" key="1">
    <source>
        <dbReference type="PROSITE" id="PS50943"/>
    </source>
</evidence>
<reference evidence="2" key="1">
    <citation type="journal article" date="2023" name="Int. J. Syst. Evol. Microbiol.">
        <title>&lt;i&gt;Shewanella septentrionalis&lt;/i&gt; sp. nov. and &lt;i&gt;Shewanella holmiensis&lt;/i&gt; sp. nov., isolated from Baltic Sea water and sediments.</title>
        <authorList>
            <person name="Martin-Rodriguez A.J."/>
            <person name="Thorell K."/>
            <person name="Joffre E."/>
            <person name="Jensie-Markopoulos S."/>
            <person name="Moore E.R.B."/>
            <person name="Sjoling A."/>
        </authorList>
    </citation>
    <scope>NUCLEOTIDE SEQUENCE</scope>
    <source>
        <strain evidence="2">SP1S2-7</strain>
    </source>
</reference>
<dbReference type="Gene3D" id="1.10.260.40">
    <property type="entry name" value="lambda repressor-like DNA-binding domains"/>
    <property type="match status" value="1"/>
</dbReference>
<accession>A0A9X2WR77</accession>
<evidence type="ECO:0000313" key="3">
    <source>
        <dbReference type="Proteomes" id="UP001155546"/>
    </source>
</evidence>
<organism evidence="2 3">
    <name type="scientific">Shewanella holmiensis</name>
    <dbReference type="NCBI Taxonomy" id="2952222"/>
    <lineage>
        <taxon>Bacteria</taxon>
        <taxon>Pseudomonadati</taxon>
        <taxon>Pseudomonadota</taxon>
        <taxon>Gammaproteobacteria</taxon>
        <taxon>Alteromonadales</taxon>
        <taxon>Shewanellaceae</taxon>
        <taxon>Shewanella</taxon>
    </lineage>
</organism>
<dbReference type="SUPFAM" id="SSF47413">
    <property type="entry name" value="lambda repressor-like DNA-binding domains"/>
    <property type="match status" value="1"/>
</dbReference>
<sequence>MKNTDLQSLKKRVSEDPGFNEEYQKLNLEFMVIDVLLSMRKSAGLTQRQIAMHMGTKETNISRLEKGRSNPTLKTLEGYAKACGFELKIDYRPLSN</sequence>
<dbReference type="Proteomes" id="UP001155546">
    <property type="component" value="Unassembled WGS sequence"/>
</dbReference>
<protein>
    <submittedName>
        <fullName evidence="2">Helix-turn-helix domain-containing protein</fullName>
    </submittedName>
</protein>
<dbReference type="InterPro" id="IPR010982">
    <property type="entry name" value="Lambda_DNA-bd_dom_sf"/>
</dbReference>
<evidence type="ECO:0000313" key="2">
    <source>
        <dbReference type="EMBL" id="MCT7943602.1"/>
    </source>
</evidence>
<dbReference type="Pfam" id="PF01381">
    <property type="entry name" value="HTH_3"/>
    <property type="match status" value="1"/>
</dbReference>
<gene>
    <name evidence="2" type="ORF">NE535_17750</name>
</gene>